<organism evidence="2 3">
    <name type="scientific">Plesiocystis pacifica SIR-1</name>
    <dbReference type="NCBI Taxonomy" id="391625"/>
    <lineage>
        <taxon>Bacteria</taxon>
        <taxon>Pseudomonadati</taxon>
        <taxon>Myxococcota</taxon>
        <taxon>Polyangia</taxon>
        <taxon>Nannocystales</taxon>
        <taxon>Nannocystaceae</taxon>
        <taxon>Plesiocystis</taxon>
    </lineage>
</organism>
<comment type="caution">
    <text evidence="2">The sequence shown here is derived from an EMBL/GenBank/DDBJ whole genome shotgun (WGS) entry which is preliminary data.</text>
</comment>
<dbReference type="OrthoDB" id="178899at2"/>
<keyword evidence="2" id="KW-0503">Monooxygenase</keyword>
<evidence type="ECO:0000313" key="3">
    <source>
        <dbReference type="Proteomes" id="UP000005801"/>
    </source>
</evidence>
<dbReference type="eggNOG" id="COG0492">
    <property type="taxonomic scope" value="Bacteria"/>
</dbReference>
<evidence type="ECO:0000313" key="2">
    <source>
        <dbReference type="EMBL" id="EDM77900.1"/>
    </source>
</evidence>
<dbReference type="PANTHER" id="PTHR43539:SF89">
    <property type="entry name" value="NAD(P)-BINDING DOMAIN-CONTAINING PROTEIN"/>
    <property type="match status" value="1"/>
</dbReference>
<dbReference type="Gene3D" id="3.50.50.60">
    <property type="entry name" value="FAD/NAD(P)-binding domain"/>
    <property type="match status" value="2"/>
</dbReference>
<dbReference type="InterPro" id="IPR050982">
    <property type="entry name" value="Auxin_biosynth/cation_transpt"/>
</dbReference>
<dbReference type="STRING" id="391625.PPSIR1_01734"/>
<keyword evidence="3" id="KW-1185">Reference proteome</keyword>
<accession>A6G859</accession>
<dbReference type="InterPro" id="IPR036188">
    <property type="entry name" value="FAD/NAD-bd_sf"/>
</dbReference>
<proteinExistence type="predicted"/>
<dbReference type="RefSeq" id="WP_006972904.1">
    <property type="nucleotide sequence ID" value="NZ_ABCS01000038.1"/>
</dbReference>
<dbReference type="PANTHER" id="PTHR43539">
    <property type="entry name" value="FLAVIN-BINDING MONOOXYGENASE-LIKE PROTEIN (AFU_ORTHOLOGUE AFUA_4G09220)"/>
    <property type="match status" value="1"/>
</dbReference>
<gene>
    <name evidence="2" type="ORF">PPSIR1_01734</name>
</gene>
<reference evidence="2 3" key="1">
    <citation type="submission" date="2007-06" db="EMBL/GenBank/DDBJ databases">
        <authorList>
            <person name="Shimkets L."/>
            <person name="Ferriera S."/>
            <person name="Johnson J."/>
            <person name="Kravitz S."/>
            <person name="Beeson K."/>
            <person name="Sutton G."/>
            <person name="Rogers Y.-H."/>
            <person name="Friedman R."/>
            <person name="Frazier M."/>
            <person name="Venter J.C."/>
        </authorList>
    </citation>
    <scope>NUCLEOTIDE SEQUENCE [LARGE SCALE GENOMIC DNA]</scope>
    <source>
        <strain evidence="2 3">SIR-1</strain>
    </source>
</reference>
<dbReference type="EMBL" id="ABCS01000038">
    <property type="protein sequence ID" value="EDM77900.1"/>
    <property type="molecule type" value="Genomic_DNA"/>
</dbReference>
<dbReference type="AlphaFoldDB" id="A6G859"/>
<protein>
    <submittedName>
        <fullName evidence="2">Probable monooxygenase</fullName>
    </submittedName>
</protein>
<keyword evidence="1" id="KW-0560">Oxidoreductase</keyword>
<dbReference type="PRINTS" id="PR00368">
    <property type="entry name" value="FADPNR"/>
</dbReference>
<dbReference type="GO" id="GO:0050660">
    <property type="term" value="F:flavin adenine dinucleotide binding"/>
    <property type="evidence" value="ECO:0007669"/>
    <property type="project" value="TreeGrafter"/>
</dbReference>
<dbReference type="SUPFAM" id="SSF51905">
    <property type="entry name" value="FAD/NAD(P)-binding domain"/>
    <property type="match status" value="1"/>
</dbReference>
<dbReference type="Pfam" id="PF13738">
    <property type="entry name" value="Pyr_redox_3"/>
    <property type="match status" value="1"/>
</dbReference>
<name>A6G859_9BACT</name>
<dbReference type="PRINTS" id="PR00469">
    <property type="entry name" value="PNDRDTASEII"/>
</dbReference>
<evidence type="ECO:0000256" key="1">
    <source>
        <dbReference type="ARBA" id="ARBA00023002"/>
    </source>
</evidence>
<dbReference type="GO" id="GO:0004497">
    <property type="term" value="F:monooxygenase activity"/>
    <property type="evidence" value="ECO:0007669"/>
    <property type="project" value="UniProtKB-KW"/>
</dbReference>
<dbReference type="Proteomes" id="UP000005801">
    <property type="component" value="Unassembled WGS sequence"/>
</dbReference>
<sequence>MTDSYDVVIVGGGAAGVGVAVALKHAGIENFIILERHMIGASFALWPAETCFITPSFPTHSIGMLDLNAVALGTSPAFILESEHPTGEEYAIYLNAVAKFNQLPVRTKTRVLRVTKIGEDFRVDTDEDTIRAKHVIWAAGEYQYPRVRAFEGSELCRHTATIPSFDALPGDDFIVIGGYESGVDVAFHLASRNEKVRLFDSGCPWESDTSDPSIALSTYSIERMREDWFTEHVTLLPNMPVTSVKGDDDSGYTVTTADGSQFQTPVAPLLGTGFTGSHELVADQFESREDGFPLLSENDESTLVPGLFLCGPAVRHGGIIFCFVYKYRQRFAVVAKAIASSLGLPAPGLELYRKWGMYLDDLSICGEECLC</sequence>